<name>A0A0P1FCD4_9RHOB</name>
<keyword evidence="3" id="KW-1185">Reference proteome</keyword>
<feature type="domain" description="N-acetyltransferase" evidence="1">
    <location>
        <begin position="138"/>
        <end position="282"/>
    </location>
</feature>
<dbReference type="Gene3D" id="3.40.630.30">
    <property type="match status" value="1"/>
</dbReference>
<accession>A0A0P1FCD4</accession>
<dbReference type="SUPFAM" id="SSF55729">
    <property type="entry name" value="Acyl-CoA N-acyltransferases (Nat)"/>
    <property type="match status" value="1"/>
</dbReference>
<dbReference type="GO" id="GO:0016747">
    <property type="term" value="F:acyltransferase activity, transferring groups other than amino-acyl groups"/>
    <property type="evidence" value="ECO:0007669"/>
    <property type="project" value="InterPro"/>
</dbReference>
<dbReference type="InterPro" id="IPR000182">
    <property type="entry name" value="GNAT_dom"/>
</dbReference>
<dbReference type="EMBL" id="CYPW01000018">
    <property type="protein sequence ID" value="CUH52590.1"/>
    <property type="molecule type" value="Genomic_DNA"/>
</dbReference>
<gene>
    <name evidence="2" type="ORF">SHM7688_02037</name>
</gene>
<dbReference type="Proteomes" id="UP000054823">
    <property type="component" value="Unassembled WGS sequence"/>
</dbReference>
<dbReference type="OrthoDB" id="7365268at2"/>
<dbReference type="Pfam" id="PF00583">
    <property type="entry name" value="Acetyltransf_1"/>
    <property type="match status" value="1"/>
</dbReference>
<dbReference type="CDD" id="cd04301">
    <property type="entry name" value="NAT_SF"/>
    <property type="match status" value="1"/>
</dbReference>
<proteinExistence type="predicted"/>
<reference evidence="2 3" key="1">
    <citation type="submission" date="2015-09" db="EMBL/GenBank/DDBJ databases">
        <authorList>
            <consortium name="Swine Surveillance"/>
        </authorList>
    </citation>
    <scope>NUCLEOTIDE SEQUENCE [LARGE SCALE GENOMIC DNA]</scope>
    <source>
        <strain evidence="2 3">CECT 7688</strain>
    </source>
</reference>
<keyword evidence="2" id="KW-0808">Transferase</keyword>
<organism evidence="2 3">
    <name type="scientific">Shimia marina</name>
    <dbReference type="NCBI Taxonomy" id="321267"/>
    <lineage>
        <taxon>Bacteria</taxon>
        <taxon>Pseudomonadati</taxon>
        <taxon>Pseudomonadota</taxon>
        <taxon>Alphaproteobacteria</taxon>
        <taxon>Rhodobacterales</taxon>
        <taxon>Roseobacteraceae</taxon>
    </lineage>
</organism>
<evidence type="ECO:0000313" key="3">
    <source>
        <dbReference type="Proteomes" id="UP000054823"/>
    </source>
</evidence>
<sequence>MVWREVTERDLTWMEDFLRVHMQSSMFFLSNLREYGLQGAEDRAMRIWALEDGRKGLFALSNGGMILMQAPEASEADWRAAAELCKGRALIGCLGEGAQVAAFMPLAGLDQRKMSLNEREPGYRLDLGQMRVPDCSGFTLTPLDAQYRDLAIAWRSVYHGEVLGTPAEACEEAATRDIDGCLERDSHRMLLKDGVVVSMTGFNATLPDTVQIGGVYTPPELRGQGLARRAVALHLIEARAKGVAHAILFAANEAAARAYEAIGFERNGTFSLMLFHAEEETA</sequence>
<protein>
    <submittedName>
        <fullName evidence="2">Putative acetyltransferase</fullName>
    </submittedName>
</protein>
<dbReference type="AlphaFoldDB" id="A0A0P1FCD4"/>
<evidence type="ECO:0000313" key="2">
    <source>
        <dbReference type="EMBL" id="CUH52590.1"/>
    </source>
</evidence>
<evidence type="ECO:0000259" key="1">
    <source>
        <dbReference type="PROSITE" id="PS51186"/>
    </source>
</evidence>
<dbReference type="STRING" id="321267.SHM7688_02037"/>
<dbReference type="PROSITE" id="PS51186">
    <property type="entry name" value="GNAT"/>
    <property type="match status" value="1"/>
</dbReference>
<dbReference type="RefSeq" id="WP_058239803.1">
    <property type="nucleotide sequence ID" value="NZ_CYPW01000018.1"/>
</dbReference>
<dbReference type="InterPro" id="IPR016181">
    <property type="entry name" value="Acyl_CoA_acyltransferase"/>
</dbReference>